<reference evidence="4" key="1">
    <citation type="submission" date="2025-08" db="UniProtKB">
        <authorList>
            <consortium name="RefSeq"/>
        </authorList>
    </citation>
    <scope>IDENTIFICATION</scope>
    <source>
        <tissue evidence="4">Testes</tissue>
    </source>
</reference>
<evidence type="ECO:0000313" key="3">
    <source>
        <dbReference type="Proteomes" id="UP000694865"/>
    </source>
</evidence>
<dbReference type="PANTHER" id="PTHR46320">
    <property type="entry name" value="GLYCEROPHOSPHODIESTER PHOSPHODIESTERASE 1"/>
    <property type="match status" value="1"/>
</dbReference>
<keyword evidence="1" id="KW-0472">Membrane</keyword>
<gene>
    <name evidence="4" type="primary">LOC100366891</name>
</gene>
<name>A0ABM0LVN4_SACKO</name>
<feature type="transmembrane region" description="Helical" evidence="1">
    <location>
        <begin position="42"/>
        <end position="62"/>
    </location>
</feature>
<dbReference type="Gene3D" id="3.20.20.190">
    <property type="entry name" value="Phosphatidylinositol (PI) phosphodiesterase"/>
    <property type="match status" value="1"/>
</dbReference>
<dbReference type="PANTHER" id="PTHR46320:SF1">
    <property type="entry name" value="GLYCEROPHOSPHODIESTER PHOSPHODIESTERASE 1"/>
    <property type="match status" value="1"/>
</dbReference>
<proteinExistence type="predicted"/>
<dbReference type="RefSeq" id="XP_006811825.1">
    <property type="nucleotide sequence ID" value="XM_006811762.1"/>
</dbReference>
<dbReference type="PROSITE" id="PS51704">
    <property type="entry name" value="GP_PDE"/>
    <property type="match status" value="1"/>
</dbReference>
<dbReference type="Pfam" id="PF03009">
    <property type="entry name" value="GDPD"/>
    <property type="match status" value="1"/>
</dbReference>
<dbReference type="Proteomes" id="UP000694865">
    <property type="component" value="Unplaced"/>
</dbReference>
<feature type="domain" description="GP-PDE" evidence="2">
    <location>
        <begin position="81"/>
        <end position="349"/>
    </location>
</feature>
<evidence type="ECO:0000256" key="1">
    <source>
        <dbReference type="SAM" id="Phobius"/>
    </source>
</evidence>
<evidence type="ECO:0000259" key="2">
    <source>
        <dbReference type="PROSITE" id="PS51704"/>
    </source>
</evidence>
<feature type="transmembrane region" description="Helical" evidence="1">
    <location>
        <begin position="16"/>
        <end position="36"/>
    </location>
</feature>
<sequence length="349" mass="39362">MAHDVVQSSVCSTHSWMLFDLFTLFLVSYITSQLFMPWSHSLRYFFTAVAAVVLVVVVVVSLRIPQLPRSATDPVLEPNRVLVIAHRGGGHDAPENTIAAIREAKKNGADGVELDLEFTKDGVPILLHDSTVDRTTNGSGNINSFTFEEVRKLDASYGHRLSATLGNEQIPTLEEATVECLKLGLKIFFDVKGNAKQAAEALTKLYKKHEELYKTAAVCSFYPTVIYRTRLIDPNIVTALTHRTGDLTYDITGQPRDLPLWQSMVAPFADVITYWAHHSWLWYFCGNSAFLLMRAEVSLQVKAYWEARNIALIAWTVNDEIEKQYYENHLRTDYITDCLATDCGTSKYK</sequence>
<protein>
    <submittedName>
        <fullName evidence="4">Glycerophosphodiester phosphodiesterase 1-like</fullName>
    </submittedName>
</protein>
<dbReference type="SUPFAM" id="SSF51695">
    <property type="entry name" value="PLC-like phosphodiesterases"/>
    <property type="match status" value="1"/>
</dbReference>
<keyword evidence="1" id="KW-0812">Transmembrane</keyword>
<accession>A0ABM0LVN4</accession>
<dbReference type="InterPro" id="IPR017946">
    <property type="entry name" value="PLC-like_Pdiesterase_TIM-brl"/>
</dbReference>
<organism evidence="3 4">
    <name type="scientific">Saccoglossus kowalevskii</name>
    <name type="common">Acorn worm</name>
    <dbReference type="NCBI Taxonomy" id="10224"/>
    <lineage>
        <taxon>Eukaryota</taxon>
        <taxon>Metazoa</taxon>
        <taxon>Hemichordata</taxon>
        <taxon>Enteropneusta</taxon>
        <taxon>Harrimaniidae</taxon>
        <taxon>Saccoglossus</taxon>
    </lineage>
</organism>
<evidence type="ECO:0000313" key="4">
    <source>
        <dbReference type="RefSeq" id="XP_006811825.1"/>
    </source>
</evidence>
<dbReference type="InterPro" id="IPR030395">
    <property type="entry name" value="GP_PDE_dom"/>
</dbReference>
<dbReference type="CDD" id="cd08573">
    <property type="entry name" value="GDPD_GDE1"/>
    <property type="match status" value="1"/>
</dbReference>
<keyword evidence="1" id="KW-1133">Transmembrane helix</keyword>
<dbReference type="GeneID" id="100366891"/>
<keyword evidence="3" id="KW-1185">Reference proteome</keyword>